<keyword evidence="2 4" id="KW-0560">Oxidoreductase</keyword>
<name>A0A832GRB8_9BACT</name>
<dbReference type="EC" id="1.1.1.262" evidence="4"/>
<dbReference type="PANTHER" id="PTHR30004">
    <property type="entry name" value="4-HYDROXYTHREONINE-4-PHOSPHATE DEHYDROGENASE"/>
    <property type="match status" value="1"/>
</dbReference>
<dbReference type="AlphaFoldDB" id="A0A832GRB8"/>
<evidence type="ECO:0000256" key="2">
    <source>
        <dbReference type="ARBA" id="ARBA00023002"/>
    </source>
</evidence>
<comment type="caution">
    <text evidence="4">The sequence shown here is derived from an EMBL/GenBank/DDBJ whole genome shotgun (WGS) entry which is preliminary data.</text>
</comment>
<dbReference type="EMBL" id="DSZU01000108">
    <property type="protein sequence ID" value="HGV55634.1"/>
    <property type="molecule type" value="Genomic_DNA"/>
</dbReference>
<evidence type="ECO:0000256" key="3">
    <source>
        <dbReference type="ARBA" id="ARBA00023027"/>
    </source>
</evidence>
<dbReference type="InterPro" id="IPR005255">
    <property type="entry name" value="PdxA_fam"/>
</dbReference>
<evidence type="ECO:0000313" key="4">
    <source>
        <dbReference type="EMBL" id="HGV55634.1"/>
    </source>
</evidence>
<dbReference type="SUPFAM" id="SSF53659">
    <property type="entry name" value="Isocitrate/Isopropylmalate dehydrogenase-like"/>
    <property type="match status" value="1"/>
</dbReference>
<dbReference type="GO" id="GO:0050570">
    <property type="term" value="F:4-hydroxythreonine-4-phosphate dehydrogenase activity"/>
    <property type="evidence" value="ECO:0007669"/>
    <property type="project" value="UniProtKB-EC"/>
</dbReference>
<proteinExistence type="predicted"/>
<reference evidence="4" key="1">
    <citation type="journal article" date="2020" name="mSystems">
        <title>Genome- and Community-Level Interaction Insights into Carbon Utilization and Element Cycling Functions of Hydrothermarchaeota in Hydrothermal Sediment.</title>
        <authorList>
            <person name="Zhou Z."/>
            <person name="Liu Y."/>
            <person name="Xu W."/>
            <person name="Pan J."/>
            <person name="Luo Z.H."/>
            <person name="Li M."/>
        </authorList>
    </citation>
    <scope>NUCLEOTIDE SEQUENCE [LARGE SCALE GENOMIC DNA]</scope>
    <source>
        <strain evidence="4">SpSt-605</strain>
    </source>
</reference>
<dbReference type="Gene3D" id="3.40.718.10">
    <property type="entry name" value="Isopropylmalate Dehydrogenase"/>
    <property type="match status" value="1"/>
</dbReference>
<protein>
    <submittedName>
        <fullName evidence="4">4-hydroxythreonine-4-phosphate dehydrogenase PdxA</fullName>
        <ecNumber evidence="4">1.1.1.262</ecNumber>
    </submittedName>
</protein>
<dbReference type="NCBIfam" id="TIGR00557">
    <property type="entry name" value="pdxA"/>
    <property type="match status" value="1"/>
</dbReference>
<accession>A0A832GRB8</accession>
<keyword evidence="3" id="KW-0520">NAD</keyword>
<dbReference type="Pfam" id="PF04166">
    <property type="entry name" value="PdxA"/>
    <property type="match status" value="1"/>
</dbReference>
<gene>
    <name evidence="4" type="primary">pdxA</name>
    <name evidence="4" type="ORF">ENT73_06100</name>
</gene>
<dbReference type="GO" id="GO:0051287">
    <property type="term" value="F:NAD binding"/>
    <property type="evidence" value="ECO:0007669"/>
    <property type="project" value="InterPro"/>
</dbReference>
<dbReference type="PANTHER" id="PTHR30004:SF6">
    <property type="entry name" value="D-THREONATE 4-PHOSPHATE DEHYDROGENASE"/>
    <property type="match status" value="1"/>
</dbReference>
<evidence type="ECO:0000256" key="1">
    <source>
        <dbReference type="ARBA" id="ARBA00022723"/>
    </source>
</evidence>
<organism evidence="4">
    <name type="scientific">Caldimicrobium thiodismutans</name>
    <dbReference type="NCBI Taxonomy" id="1653476"/>
    <lineage>
        <taxon>Bacteria</taxon>
        <taxon>Pseudomonadati</taxon>
        <taxon>Thermodesulfobacteriota</taxon>
        <taxon>Thermodesulfobacteria</taxon>
        <taxon>Thermodesulfobacteriales</taxon>
        <taxon>Thermodesulfobacteriaceae</taxon>
        <taxon>Caldimicrobium</taxon>
    </lineage>
</organism>
<dbReference type="GO" id="GO:0046872">
    <property type="term" value="F:metal ion binding"/>
    <property type="evidence" value="ECO:0007669"/>
    <property type="project" value="UniProtKB-KW"/>
</dbReference>
<keyword evidence="1" id="KW-0479">Metal-binding</keyword>
<sequence length="310" mass="34405">MKSIGITLGDPAGVGPEILVKSLPFLAEQKCFFLLFGDENLLKREAKHYNVFLPSNLKIINLSELKVQPGKPTPESQLATLRYLEEAIRYALSGELKALVTLPINKEVFKLAGLPFRGHTEYLAHTLGAKAPAMSFYGRRLRVTLITTHLPLRDVFSKLEVSKIVEIAQLAYDFTKRLNPRKRELKIALSALNPHAGEGGLLGDEEERLLKPAIKIAQDQGIPLYGPYPADSLFFFASRGYFDHVLSLYHDQGLIPFKLFHFRDGVNVTLGLPIVRTSPVHGTAYDIAGQGKAFPDSFISAVKLALRLSK</sequence>